<dbReference type="Gene3D" id="3.40.50.10540">
    <property type="entry name" value="Crotonobetainyl-coa:carnitine coa-transferase, domain 1"/>
    <property type="match status" value="1"/>
</dbReference>
<organism evidence="2 3">
    <name type="scientific">Sulfobacillus acidophilus</name>
    <dbReference type="NCBI Taxonomy" id="53633"/>
    <lineage>
        <taxon>Bacteria</taxon>
        <taxon>Bacillati</taxon>
        <taxon>Bacillota</taxon>
        <taxon>Clostridia</taxon>
        <taxon>Eubacteriales</taxon>
        <taxon>Clostridiales Family XVII. Incertae Sedis</taxon>
        <taxon>Sulfobacillus</taxon>
    </lineage>
</organism>
<dbReference type="AlphaFoldDB" id="A0A2T2WF57"/>
<evidence type="ECO:0000313" key="2">
    <source>
        <dbReference type="EMBL" id="PSR20877.1"/>
    </source>
</evidence>
<reference evidence="2 3" key="1">
    <citation type="journal article" date="2014" name="BMC Genomics">
        <title>Comparison of environmental and isolate Sulfobacillus genomes reveals diverse carbon, sulfur, nitrogen, and hydrogen metabolisms.</title>
        <authorList>
            <person name="Justice N.B."/>
            <person name="Norman A."/>
            <person name="Brown C.T."/>
            <person name="Singh A."/>
            <person name="Thomas B.C."/>
            <person name="Banfield J.F."/>
        </authorList>
    </citation>
    <scope>NUCLEOTIDE SEQUENCE [LARGE SCALE GENOMIC DNA]</scope>
    <source>
        <strain evidence="2">AMDSBA3</strain>
    </source>
</reference>
<dbReference type="InterPro" id="IPR044855">
    <property type="entry name" value="CoA-Trfase_III_dom3_sf"/>
</dbReference>
<accession>A0A2T2WF57</accession>
<dbReference type="Pfam" id="PF02515">
    <property type="entry name" value="CoA_transf_3"/>
    <property type="match status" value="1"/>
</dbReference>
<dbReference type="Proteomes" id="UP000241848">
    <property type="component" value="Unassembled WGS sequence"/>
</dbReference>
<evidence type="ECO:0000313" key="3">
    <source>
        <dbReference type="Proteomes" id="UP000241848"/>
    </source>
</evidence>
<dbReference type="PANTHER" id="PTHR48207">
    <property type="entry name" value="SUCCINATE--HYDROXYMETHYLGLUTARATE COA-TRANSFERASE"/>
    <property type="match status" value="1"/>
</dbReference>
<dbReference type="InterPro" id="IPR023606">
    <property type="entry name" value="CoA-Trfase_III_dom_1_sf"/>
</dbReference>
<name>A0A2T2WF57_9FIRM</name>
<dbReference type="SUPFAM" id="SSF89796">
    <property type="entry name" value="CoA-transferase family III (CaiB/BaiF)"/>
    <property type="match status" value="1"/>
</dbReference>
<evidence type="ECO:0000256" key="1">
    <source>
        <dbReference type="ARBA" id="ARBA00022679"/>
    </source>
</evidence>
<protein>
    <submittedName>
        <fullName evidence="2">CoA transferase</fullName>
    </submittedName>
</protein>
<proteinExistence type="predicted"/>
<dbReference type="InterPro" id="IPR050483">
    <property type="entry name" value="CoA-transferase_III_domain"/>
</dbReference>
<gene>
    <name evidence="2" type="ORF">C7B45_13005</name>
</gene>
<dbReference type="PANTHER" id="PTHR48207:SF4">
    <property type="entry name" value="BLL6097 PROTEIN"/>
    <property type="match status" value="1"/>
</dbReference>
<dbReference type="GO" id="GO:0008410">
    <property type="term" value="F:CoA-transferase activity"/>
    <property type="evidence" value="ECO:0007669"/>
    <property type="project" value="TreeGrafter"/>
</dbReference>
<dbReference type="InterPro" id="IPR003673">
    <property type="entry name" value="CoA-Trfase_fam_III"/>
</dbReference>
<sequence length="381" mass="41796">MKPLESLLVIEFSQYLSGPSATLRLADLGARVIKVERTTGGDGNRHLSLGVELGQDSLLFATINRNKESYAADLKNGDDLAKVKRLVSQADVLVENFRPGVMARLGLDYAAVHNMNPQLVYGRVTGYGDLGPWRDRPGQDLLVQSLSGLAWLNGNRDQPPMPFGLAIADLMAGAHLAQGILALLVRRGRIGRGGLVEVSLMESALDLQVEVLTTYLNDGGKPPQRAAVNNAHAYLPAPYGIYQTKDGYLALAMGSLLQLADLLQMPELRAWADKKMSFEDRDMIKSLLADRLRRRSTQAWLDILVPAGYWCAEVLTWEQLLATDAFQALEMVQWVNQPSGPFRTTRCPIRIDGAKLVSDIGAPSLGSHTHRIDQEFSLAVN</sequence>
<keyword evidence="1 2" id="KW-0808">Transferase</keyword>
<comment type="caution">
    <text evidence="2">The sequence shown here is derived from an EMBL/GenBank/DDBJ whole genome shotgun (WGS) entry which is preliminary data.</text>
</comment>
<dbReference type="Gene3D" id="3.30.1540.10">
    <property type="entry name" value="formyl-coa transferase, domain 3"/>
    <property type="match status" value="1"/>
</dbReference>
<dbReference type="EMBL" id="PXYV01000048">
    <property type="protein sequence ID" value="PSR20877.1"/>
    <property type="molecule type" value="Genomic_DNA"/>
</dbReference>